<dbReference type="PANTHER" id="PTHR22981">
    <property type="entry name" value="3-HYDROXYISOBUTYRATE DEHYDROGENASE-RELATED"/>
    <property type="match status" value="1"/>
</dbReference>
<evidence type="ECO:0000259" key="9">
    <source>
        <dbReference type="Pfam" id="PF03446"/>
    </source>
</evidence>
<dbReference type="InterPro" id="IPR013328">
    <property type="entry name" value="6PGD_dom2"/>
</dbReference>
<dbReference type="PANTHER" id="PTHR22981:SF7">
    <property type="entry name" value="3-HYDROXYISOBUTYRATE DEHYDROGENASE, MITOCHONDRIAL"/>
    <property type="match status" value="1"/>
</dbReference>
<dbReference type="Pfam" id="PF03446">
    <property type="entry name" value="NAD_binding_2"/>
    <property type="match status" value="1"/>
</dbReference>
<evidence type="ECO:0000256" key="2">
    <source>
        <dbReference type="ARBA" id="ARBA00006013"/>
    </source>
</evidence>
<evidence type="ECO:0000256" key="4">
    <source>
        <dbReference type="ARBA" id="ARBA00023002"/>
    </source>
</evidence>
<comment type="catalytic activity">
    <reaction evidence="6 8">
        <text>3-hydroxy-2-methylpropanoate + NAD(+) = 2-methyl-3-oxopropanoate + NADH + H(+)</text>
        <dbReference type="Rhea" id="RHEA:17681"/>
        <dbReference type="ChEBI" id="CHEBI:11805"/>
        <dbReference type="ChEBI" id="CHEBI:15378"/>
        <dbReference type="ChEBI" id="CHEBI:57540"/>
        <dbReference type="ChEBI" id="CHEBI:57700"/>
        <dbReference type="ChEBI" id="CHEBI:57945"/>
        <dbReference type="EC" id="1.1.1.31"/>
    </reaction>
</comment>
<evidence type="ECO:0000256" key="5">
    <source>
        <dbReference type="ARBA" id="ARBA00023027"/>
    </source>
</evidence>
<dbReference type="InterPro" id="IPR002204">
    <property type="entry name" value="3-OH-isobutyrate_DH-rel_CS"/>
</dbReference>
<evidence type="ECO:0000313" key="11">
    <source>
        <dbReference type="EMBL" id="KAF6319563.1"/>
    </source>
</evidence>
<dbReference type="VEuPathDB" id="HostDB:GeneID_118666086"/>
<dbReference type="GO" id="GO:0006574">
    <property type="term" value="P:L-valine catabolic process"/>
    <property type="evidence" value="ECO:0007669"/>
    <property type="project" value="UniProtKB-UniPathway"/>
</dbReference>
<feature type="domain" description="6-phosphogluconate dehydrogenase NADP-binding" evidence="9">
    <location>
        <begin position="42"/>
        <end position="200"/>
    </location>
</feature>
<dbReference type="Gene3D" id="3.40.50.720">
    <property type="entry name" value="NAD(P)-binding Rossmann-like Domain"/>
    <property type="match status" value="1"/>
</dbReference>
<dbReference type="UniPathway" id="UPA00362"/>
<dbReference type="GO" id="GO:0050661">
    <property type="term" value="F:NADP binding"/>
    <property type="evidence" value="ECO:0007669"/>
    <property type="project" value="InterPro"/>
</dbReference>
<reference evidence="11 12" key="1">
    <citation type="journal article" date="2020" name="Nature">
        <title>Six reference-quality genomes reveal evolution of bat adaptations.</title>
        <authorList>
            <person name="Jebb D."/>
            <person name="Huang Z."/>
            <person name="Pippel M."/>
            <person name="Hughes G.M."/>
            <person name="Lavrichenko K."/>
            <person name="Devanna P."/>
            <person name="Winkler S."/>
            <person name="Jermiin L.S."/>
            <person name="Skirmuntt E.C."/>
            <person name="Katzourakis A."/>
            <person name="Burkitt-Gray L."/>
            <person name="Ray D.A."/>
            <person name="Sullivan K.A.M."/>
            <person name="Roscito J.G."/>
            <person name="Kirilenko B.M."/>
            <person name="Davalos L.M."/>
            <person name="Corthals A.P."/>
            <person name="Power M.L."/>
            <person name="Jones G."/>
            <person name="Ransome R.D."/>
            <person name="Dechmann D.K.N."/>
            <person name="Locatelli A.G."/>
            <person name="Puechmaille S.J."/>
            <person name="Fedrigo O."/>
            <person name="Jarvis E.D."/>
            <person name="Hiller M."/>
            <person name="Vernes S.C."/>
            <person name="Myers E.W."/>
            <person name="Teeling E.C."/>
        </authorList>
    </citation>
    <scope>NUCLEOTIDE SEQUENCE [LARGE SCALE GENOMIC DNA]</scope>
    <source>
        <strain evidence="11">MMyoMyo1</strain>
        <tissue evidence="11">Flight muscle</tissue>
    </source>
</reference>
<comment type="pathway">
    <text evidence="1 8">Amino-acid degradation; L-valine degradation.</text>
</comment>
<dbReference type="AlphaFoldDB" id="A0A7J7V381"/>
<proteinExistence type="inferred from homology"/>
<dbReference type="FunFam" id="3.40.50.720:FF:000119">
    <property type="entry name" value="3-hydroxyisobutyrate dehydrogenase"/>
    <property type="match status" value="1"/>
</dbReference>
<dbReference type="InterPro" id="IPR029154">
    <property type="entry name" value="HIBADH-like_NADP-bd"/>
</dbReference>
<dbReference type="Pfam" id="PF14833">
    <property type="entry name" value="NAD_binding_11"/>
    <property type="match status" value="1"/>
</dbReference>
<protein>
    <recommendedName>
        <fullName evidence="8">3-hydroxyisobutyrate dehydrogenase</fullName>
        <shortName evidence="8">HIBADH</shortName>
        <ecNumber evidence="8">1.1.1.31</ecNumber>
    </recommendedName>
</protein>
<sequence length="253" mass="26510">MAASLWLRGAASGLRYWSRRQRPAAASLAAVCSRSVASKTPVGFIGLGNMGNPMAKNLMKHGYPLVIYDVFPDACKEFREAGEQVVSSPADVAEKADRIITMLPTSMNAIEAYSGANGILKKVKKGSLLIDSSTIDPSVSKELAKEVEKMGAVFMDAPVSGGVGAARSGNLTFMVGGVEEEFAAAKELLGCMGSNVVYCGAVGTGQAAKICNNMLLAISMIGTAEAMNLGIRLGLDPKLLAKILNMSSGRIWD</sequence>
<gene>
    <name evidence="11" type="ORF">mMyoMyo1_006290</name>
</gene>
<evidence type="ECO:0000256" key="7">
    <source>
        <dbReference type="PIRSR" id="PIRSR000103-1"/>
    </source>
</evidence>
<keyword evidence="12" id="KW-1185">Reference proteome</keyword>
<dbReference type="PROSITE" id="PS00895">
    <property type="entry name" value="3_HYDROXYISOBUT_DH"/>
    <property type="match status" value="1"/>
</dbReference>
<evidence type="ECO:0000256" key="8">
    <source>
        <dbReference type="RuleBase" id="RU910714"/>
    </source>
</evidence>
<evidence type="ECO:0000256" key="1">
    <source>
        <dbReference type="ARBA" id="ARBA00005109"/>
    </source>
</evidence>
<keyword evidence="3 8" id="KW-0101">Branched-chain amino acid catabolism</keyword>
<dbReference type="NCBIfam" id="TIGR01692">
    <property type="entry name" value="HIBADH"/>
    <property type="match status" value="1"/>
</dbReference>
<evidence type="ECO:0000259" key="10">
    <source>
        <dbReference type="Pfam" id="PF14833"/>
    </source>
</evidence>
<dbReference type="Gene3D" id="1.10.1040.10">
    <property type="entry name" value="N-(1-d-carboxylethyl)-l-norvaline Dehydrogenase, domain 2"/>
    <property type="match status" value="1"/>
</dbReference>
<dbReference type="SUPFAM" id="SSF51735">
    <property type="entry name" value="NAD(P)-binding Rossmann-fold domains"/>
    <property type="match status" value="1"/>
</dbReference>
<organism evidence="11 12">
    <name type="scientific">Myotis myotis</name>
    <name type="common">Greater mouse-eared bat</name>
    <name type="synonym">Vespertilio myotis</name>
    <dbReference type="NCBI Taxonomy" id="51298"/>
    <lineage>
        <taxon>Eukaryota</taxon>
        <taxon>Metazoa</taxon>
        <taxon>Chordata</taxon>
        <taxon>Craniata</taxon>
        <taxon>Vertebrata</taxon>
        <taxon>Euteleostomi</taxon>
        <taxon>Mammalia</taxon>
        <taxon>Eutheria</taxon>
        <taxon>Laurasiatheria</taxon>
        <taxon>Chiroptera</taxon>
        <taxon>Yangochiroptera</taxon>
        <taxon>Vespertilionidae</taxon>
        <taxon>Myotis</taxon>
    </lineage>
</organism>
<comment type="similarity">
    <text evidence="2">Belongs to the HIBADH-related family. 3-hydroxyisobutyrate dehydrogenase subfamily.</text>
</comment>
<dbReference type="GO" id="GO:0008442">
    <property type="term" value="F:3-hydroxyisobutyrate dehydrogenase activity"/>
    <property type="evidence" value="ECO:0007669"/>
    <property type="project" value="UniProtKB-EC"/>
</dbReference>
<dbReference type="InterPro" id="IPR036291">
    <property type="entry name" value="NAD(P)-bd_dom_sf"/>
</dbReference>
<evidence type="ECO:0000256" key="6">
    <source>
        <dbReference type="ARBA" id="ARBA00049197"/>
    </source>
</evidence>
<accession>A0A7J7V381</accession>
<keyword evidence="4 8" id="KW-0560">Oxidoreductase</keyword>
<dbReference type="SUPFAM" id="SSF48179">
    <property type="entry name" value="6-phosphogluconate dehydrogenase C-terminal domain-like"/>
    <property type="match status" value="1"/>
</dbReference>
<dbReference type="GO" id="GO:0005739">
    <property type="term" value="C:mitochondrion"/>
    <property type="evidence" value="ECO:0007669"/>
    <property type="project" value="TreeGrafter"/>
</dbReference>
<dbReference type="Proteomes" id="UP000527355">
    <property type="component" value="Unassembled WGS sequence"/>
</dbReference>
<keyword evidence="5 8" id="KW-0520">NAD</keyword>
<dbReference type="GO" id="GO:0051287">
    <property type="term" value="F:NAD binding"/>
    <property type="evidence" value="ECO:0007669"/>
    <property type="project" value="InterPro"/>
</dbReference>
<dbReference type="InterPro" id="IPR006115">
    <property type="entry name" value="6PGDH_NADP-bd"/>
</dbReference>
<feature type="active site" evidence="7">
    <location>
        <position position="209"/>
    </location>
</feature>
<evidence type="ECO:0000313" key="12">
    <source>
        <dbReference type="Proteomes" id="UP000527355"/>
    </source>
</evidence>
<dbReference type="EMBL" id="JABWUV010000011">
    <property type="protein sequence ID" value="KAF6319563.1"/>
    <property type="molecule type" value="Genomic_DNA"/>
</dbReference>
<dbReference type="InterPro" id="IPR015815">
    <property type="entry name" value="HIBADH-related"/>
</dbReference>
<evidence type="ECO:0000256" key="3">
    <source>
        <dbReference type="ARBA" id="ARBA00022456"/>
    </source>
</evidence>
<name>A0A7J7V381_MYOMY</name>
<dbReference type="PIRSF" id="PIRSF000103">
    <property type="entry name" value="HIBADH"/>
    <property type="match status" value="1"/>
</dbReference>
<feature type="domain" description="3-hydroxyisobutyrate dehydrogenase-like NAD-binding" evidence="10">
    <location>
        <begin position="203"/>
        <end position="250"/>
    </location>
</feature>
<dbReference type="InterPro" id="IPR008927">
    <property type="entry name" value="6-PGluconate_DH-like_C_sf"/>
</dbReference>
<dbReference type="EC" id="1.1.1.31" evidence="8"/>
<comment type="caution">
    <text evidence="11">The sequence shown here is derived from an EMBL/GenBank/DDBJ whole genome shotgun (WGS) entry which is preliminary data.</text>
</comment>
<dbReference type="InterPro" id="IPR011548">
    <property type="entry name" value="HIBADH"/>
</dbReference>